<dbReference type="EnsemblMetazoa" id="SCAU005839-RA">
    <property type="protein sequence ID" value="SCAU005839-PA"/>
    <property type="gene ID" value="SCAU005839"/>
</dbReference>
<dbReference type="InterPro" id="IPR029162">
    <property type="entry name" value="InaF-motif"/>
</dbReference>
<sequence>MPTTSESLKKVVNIITPPSASDSKNSDAGAQDSRPSPSASSRNYSPPRRTLHGDDVLFPEPTFSEKFMRYLTIAIYLGGLSSLGFFLSIYYIFFWDSRMPPVYKPTKKPPPVFMKP</sequence>
<dbReference type="KEGG" id="scac:106089659"/>
<accession>A0A1I8P8L4</accession>
<dbReference type="Pfam" id="PF15018">
    <property type="entry name" value="InaF-motif"/>
    <property type="match status" value="1"/>
</dbReference>
<evidence type="ECO:0000256" key="2">
    <source>
        <dbReference type="SAM" id="Phobius"/>
    </source>
</evidence>
<proteinExistence type="predicted"/>
<gene>
    <name evidence="3" type="primary">106089659</name>
</gene>
<keyword evidence="2" id="KW-0472">Membrane</keyword>
<keyword evidence="2" id="KW-0812">Transmembrane</keyword>
<feature type="compositionally biased region" description="Polar residues" evidence="1">
    <location>
        <begin position="16"/>
        <end position="44"/>
    </location>
</feature>
<organism evidence="3 4">
    <name type="scientific">Stomoxys calcitrans</name>
    <name type="common">Stable fly</name>
    <name type="synonym">Conops calcitrans</name>
    <dbReference type="NCBI Taxonomy" id="35570"/>
    <lineage>
        <taxon>Eukaryota</taxon>
        <taxon>Metazoa</taxon>
        <taxon>Ecdysozoa</taxon>
        <taxon>Arthropoda</taxon>
        <taxon>Hexapoda</taxon>
        <taxon>Insecta</taxon>
        <taxon>Pterygota</taxon>
        <taxon>Neoptera</taxon>
        <taxon>Endopterygota</taxon>
        <taxon>Diptera</taxon>
        <taxon>Brachycera</taxon>
        <taxon>Muscomorpha</taxon>
        <taxon>Muscoidea</taxon>
        <taxon>Muscidae</taxon>
        <taxon>Stomoxys</taxon>
    </lineage>
</organism>
<dbReference type="Proteomes" id="UP000095300">
    <property type="component" value="Unassembled WGS sequence"/>
</dbReference>
<feature type="transmembrane region" description="Helical" evidence="2">
    <location>
        <begin position="73"/>
        <end position="93"/>
    </location>
</feature>
<feature type="region of interest" description="Disordered" evidence="1">
    <location>
        <begin position="15"/>
        <end position="56"/>
    </location>
</feature>
<dbReference type="AlphaFoldDB" id="A0A1I8P8L4"/>
<keyword evidence="2" id="KW-1133">Transmembrane helix</keyword>
<dbReference type="VEuPathDB" id="VectorBase:SCAU005839"/>
<dbReference type="OrthoDB" id="8061565at2759"/>
<reference evidence="3" key="1">
    <citation type="submission" date="2020-05" db="UniProtKB">
        <authorList>
            <consortium name="EnsemblMetazoa"/>
        </authorList>
    </citation>
    <scope>IDENTIFICATION</scope>
    <source>
        <strain evidence="3">USDA</strain>
    </source>
</reference>
<evidence type="ECO:0000313" key="4">
    <source>
        <dbReference type="Proteomes" id="UP000095300"/>
    </source>
</evidence>
<evidence type="ECO:0000313" key="3">
    <source>
        <dbReference type="EnsemblMetazoa" id="SCAU005839-PA"/>
    </source>
</evidence>
<name>A0A1I8P8L4_STOCA</name>
<evidence type="ECO:0000256" key="1">
    <source>
        <dbReference type="SAM" id="MobiDB-lite"/>
    </source>
</evidence>
<keyword evidence="4" id="KW-1185">Reference proteome</keyword>
<dbReference type="STRING" id="35570.A0A1I8P8L4"/>
<protein>
    <submittedName>
        <fullName evidence="3">Uncharacterized protein</fullName>
    </submittedName>
</protein>